<protein>
    <submittedName>
        <fullName evidence="2">RloB domain-containing protein</fullName>
    </submittedName>
</protein>
<dbReference type="AlphaFoldDB" id="A0A371NYS9"/>
<evidence type="ECO:0000256" key="1">
    <source>
        <dbReference type="SAM" id="MobiDB-lite"/>
    </source>
</evidence>
<dbReference type="Pfam" id="PF13707">
    <property type="entry name" value="RloB"/>
    <property type="match status" value="1"/>
</dbReference>
<dbReference type="Proteomes" id="UP000262172">
    <property type="component" value="Unassembled WGS sequence"/>
</dbReference>
<feature type="region of interest" description="Disordered" evidence="1">
    <location>
        <begin position="167"/>
        <end position="203"/>
    </location>
</feature>
<dbReference type="InterPro" id="IPR025591">
    <property type="entry name" value="RloB"/>
</dbReference>
<evidence type="ECO:0000313" key="3">
    <source>
        <dbReference type="Proteomes" id="UP000262172"/>
    </source>
</evidence>
<organism evidence="2 3">
    <name type="scientific">Microbacterium bovistercoris</name>
    <dbReference type="NCBI Taxonomy" id="2293570"/>
    <lineage>
        <taxon>Bacteria</taxon>
        <taxon>Bacillati</taxon>
        <taxon>Actinomycetota</taxon>
        <taxon>Actinomycetes</taxon>
        <taxon>Micrococcales</taxon>
        <taxon>Microbacteriaceae</taxon>
        <taxon>Microbacterium</taxon>
    </lineage>
</organism>
<dbReference type="EMBL" id="QUAB01000013">
    <property type="protein sequence ID" value="REJ08067.1"/>
    <property type="molecule type" value="Genomic_DNA"/>
</dbReference>
<dbReference type="RefSeq" id="WP_116240679.1">
    <property type="nucleotide sequence ID" value="NZ_QUAB01000013.1"/>
</dbReference>
<keyword evidence="3" id="KW-1185">Reference proteome</keyword>
<gene>
    <name evidence="2" type="ORF">DY023_02035</name>
</gene>
<evidence type="ECO:0000313" key="2">
    <source>
        <dbReference type="EMBL" id="REJ08067.1"/>
    </source>
</evidence>
<name>A0A371NYS9_9MICO</name>
<sequence length="203" mass="22553">MARRKGGRSLSRGIGSRTERRTICVFTEGRLTEPQYITALKSLPGVRDRTSLKIEIVSEHAVPHRLVKLAAQKADEPEVDEVWCVFDIDDHPNLEEARRIAERHGVKVVVSNPCFELWLILHHQDQTASLTTADAERLAQALPGVRDKSIDGAAFVARRREATDRALRLDERHARNGRGSPHDNPSSGFPALLDAIEDSAGKS</sequence>
<reference evidence="2 3" key="1">
    <citation type="submission" date="2018-08" db="EMBL/GenBank/DDBJ databases">
        <title>Isolation, diversity and antifungal activity of Actinobacteria from cow dung.</title>
        <authorList>
            <person name="Ling L."/>
        </authorList>
    </citation>
    <scope>NUCLEOTIDE SEQUENCE [LARGE SCALE GENOMIC DNA]</scope>
    <source>
        <strain evidence="2 3">NEAU-LLE</strain>
    </source>
</reference>
<proteinExistence type="predicted"/>
<dbReference type="OrthoDB" id="9796523at2"/>
<accession>A0A371NYS9</accession>
<comment type="caution">
    <text evidence="2">The sequence shown here is derived from an EMBL/GenBank/DDBJ whole genome shotgun (WGS) entry which is preliminary data.</text>
</comment>